<protein>
    <recommendedName>
        <fullName evidence="4">PrgI family protein</fullName>
    </recommendedName>
</protein>
<evidence type="ECO:0008006" key="4">
    <source>
        <dbReference type="Google" id="ProtNLM"/>
    </source>
</evidence>
<dbReference type="AlphaFoldDB" id="A0A1M5V242"/>
<sequence>MDENHATLYIPLGVKTEAEFFPGFGKKQMVQAAIGSLFFGLVAFLIWLVNGSVSCTVVTILSGIAGSVMMTAKDSTNLSVVDQCVNMFRFVRGQKYYPYRYGEEWGV</sequence>
<keyword evidence="3" id="KW-1185">Reference proteome</keyword>
<keyword evidence="1" id="KW-0472">Membrane</keyword>
<evidence type="ECO:0000313" key="2">
    <source>
        <dbReference type="EMBL" id="SHH69230.1"/>
    </source>
</evidence>
<keyword evidence="1" id="KW-1133">Transmembrane helix</keyword>
<accession>A0A1M5V242</accession>
<evidence type="ECO:0000313" key="3">
    <source>
        <dbReference type="Proteomes" id="UP000183954"/>
    </source>
</evidence>
<feature type="transmembrane region" description="Helical" evidence="1">
    <location>
        <begin position="29"/>
        <end position="49"/>
    </location>
</feature>
<proteinExistence type="predicted"/>
<dbReference type="RefSeq" id="WP_073028507.1">
    <property type="nucleotide sequence ID" value="NZ_FQXJ01000004.1"/>
</dbReference>
<dbReference type="OrthoDB" id="1848927at2"/>
<name>A0A1M5V242_9FIRM</name>
<dbReference type="EMBL" id="FQXJ01000004">
    <property type="protein sequence ID" value="SHH69230.1"/>
    <property type="molecule type" value="Genomic_DNA"/>
</dbReference>
<gene>
    <name evidence="2" type="ORF">SAMN02746098_01164</name>
</gene>
<reference evidence="3" key="1">
    <citation type="submission" date="2016-11" db="EMBL/GenBank/DDBJ databases">
        <authorList>
            <person name="Varghese N."/>
            <person name="Submissions S."/>
        </authorList>
    </citation>
    <scope>NUCLEOTIDE SEQUENCE [LARGE SCALE GENOMIC DNA]</scope>
    <source>
        <strain evidence="3">DSM 15449</strain>
    </source>
</reference>
<keyword evidence="1" id="KW-0812">Transmembrane</keyword>
<dbReference type="STRING" id="1121420.SAMN02746098_01164"/>
<organism evidence="2 3">
    <name type="scientific">Desulfosporosinus lacus DSM 15449</name>
    <dbReference type="NCBI Taxonomy" id="1121420"/>
    <lineage>
        <taxon>Bacteria</taxon>
        <taxon>Bacillati</taxon>
        <taxon>Bacillota</taxon>
        <taxon>Clostridia</taxon>
        <taxon>Eubacteriales</taxon>
        <taxon>Desulfitobacteriaceae</taxon>
        <taxon>Desulfosporosinus</taxon>
    </lineage>
</organism>
<dbReference type="Proteomes" id="UP000183954">
    <property type="component" value="Unassembled WGS sequence"/>
</dbReference>
<evidence type="ECO:0000256" key="1">
    <source>
        <dbReference type="SAM" id="Phobius"/>
    </source>
</evidence>